<dbReference type="RefSeq" id="WP_135397369.1">
    <property type="nucleotide sequence ID" value="NZ_SRMB01000004.1"/>
</dbReference>
<accession>A0A4Z0Q340</accession>
<evidence type="ECO:0000313" key="1">
    <source>
        <dbReference type="EMBL" id="TGE23553.1"/>
    </source>
</evidence>
<comment type="caution">
    <text evidence="1">The sequence shown here is derived from an EMBL/GenBank/DDBJ whole genome shotgun (WGS) entry which is preliminary data.</text>
</comment>
<proteinExistence type="predicted"/>
<reference evidence="1 2" key="1">
    <citation type="submission" date="2019-04" db="EMBL/GenBank/DDBJ databases">
        <authorList>
            <person name="Feng G."/>
            <person name="Zhang J."/>
            <person name="Zhu H."/>
        </authorList>
    </citation>
    <scope>NUCLEOTIDE SEQUENCE [LARGE SCALE GENOMIC DNA]</scope>
    <source>
        <strain evidence="1 2">9PBR-1</strain>
    </source>
</reference>
<protein>
    <submittedName>
        <fullName evidence="1">Uncharacterized protein</fullName>
    </submittedName>
</protein>
<dbReference type="Proteomes" id="UP000298471">
    <property type="component" value="Unassembled WGS sequence"/>
</dbReference>
<organism evidence="1 2">
    <name type="scientific">Hymenobacter metallicola</name>
    <dbReference type="NCBI Taxonomy" id="2563114"/>
    <lineage>
        <taxon>Bacteria</taxon>
        <taxon>Pseudomonadati</taxon>
        <taxon>Bacteroidota</taxon>
        <taxon>Cytophagia</taxon>
        <taxon>Cytophagales</taxon>
        <taxon>Hymenobacteraceae</taxon>
        <taxon>Hymenobacter</taxon>
    </lineage>
</organism>
<keyword evidence="2" id="KW-1185">Reference proteome</keyword>
<name>A0A4Z0Q340_9BACT</name>
<sequence length="144" mass="15955">MPGLNELQPLINGVAYSWADINAQILGKTMYGITAISYEDEQAMEDNYGAGMMPTSRGYGKLESKASITIEAKESERLVEAVPSGRIQDIPPFPITVAYVNPANKTVTHKLMNCQFKGNKRDVKSGDTKIEVEHTLIISHIQWK</sequence>
<dbReference type="OrthoDB" id="880361at2"/>
<dbReference type="EMBL" id="SRMB01000004">
    <property type="protein sequence ID" value="TGE23553.1"/>
    <property type="molecule type" value="Genomic_DNA"/>
</dbReference>
<dbReference type="AlphaFoldDB" id="A0A4Z0Q340"/>
<gene>
    <name evidence="1" type="ORF">E5K02_20420</name>
</gene>
<evidence type="ECO:0000313" key="2">
    <source>
        <dbReference type="Proteomes" id="UP000298471"/>
    </source>
</evidence>